<feature type="coiled-coil region" evidence="3">
    <location>
        <begin position="245"/>
        <end position="321"/>
    </location>
</feature>
<dbReference type="InterPro" id="IPR051861">
    <property type="entry name" value="NET_actin-binding_domain"/>
</dbReference>
<dbReference type="GO" id="GO:0005886">
    <property type="term" value="C:plasma membrane"/>
    <property type="evidence" value="ECO:0007669"/>
    <property type="project" value="TreeGrafter"/>
</dbReference>
<evidence type="ECO:0000256" key="4">
    <source>
        <dbReference type="SAM" id="MobiDB-lite"/>
    </source>
</evidence>
<dbReference type="RefSeq" id="XP_022138239.1">
    <property type="nucleotide sequence ID" value="XM_022282547.1"/>
</dbReference>
<feature type="coiled-coil region" evidence="3">
    <location>
        <begin position="567"/>
        <end position="643"/>
    </location>
</feature>
<organism evidence="6 7">
    <name type="scientific">Momordica charantia</name>
    <name type="common">Bitter gourd</name>
    <name type="synonym">Balsam pear</name>
    <dbReference type="NCBI Taxonomy" id="3673"/>
    <lineage>
        <taxon>Eukaryota</taxon>
        <taxon>Viridiplantae</taxon>
        <taxon>Streptophyta</taxon>
        <taxon>Embryophyta</taxon>
        <taxon>Tracheophyta</taxon>
        <taxon>Spermatophyta</taxon>
        <taxon>Magnoliopsida</taxon>
        <taxon>eudicotyledons</taxon>
        <taxon>Gunneridae</taxon>
        <taxon>Pentapetalae</taxon>
        <taxon>rosids</taxon>
        <taxon>fabids</taxon>
        <taxon>Cucurbitales</taxon>
        <taxon>Cucurbitaceae</taxon>
        <taxon>Momordiceae</taxon>
        <taxon>Momordica</taxon>
    </lineage>
</organism>
<dbReference type="PANTHER" id="PTHR32258">
    <property type="entry name" value="PROTEIN NETWORKED 4A"/>
    <property type="match status" value="1"/>
</dbReference>
<dbReference type="Pfam" id="PF07765">
    <property type="entry name" value="KIP1"/>
    <property type="match status" value="1"/>
</dbReference>
<evidence type="ECO:0000256" key="1">
    <source>
        <dbReference type="ARBA" id="ARBA00023054"/>
    </source>
</evidence>
<dbReference type="SUPFAM" id="SSF57997">
    <property type="entry name" value="Tropomyosin"/>
    <property type="match status" value="1"/>
</dbReference>
<sequence>MATLLHSESRRLYSWWWDSHISPKNSKWLQDNLTDMDAKVKAMIKLIEEDADSFARRAEMYYKKRPELMKLVEEFYRAYRALAERYDHATGELRHAHKAMAQAFANQMPPYDFADEPPSGSSVSESEPHTPEIHLPNHALLDRDDLHTESGGSSSTNQHPLRMKGENVGDSNSRVSKGGLKQLNEIFTPRKNVLENSEVNEGSIESGSVFHEGEFDDDNLQRVSPQLSSKIYDLKSQVLCESERAEKSDAELQILRKRLSQMEAEKEAFFLKFQNSLEKLSNLEKELSSAQKDAGGLDERASKAEIEIKILKEALLDLKAEKDDGLQQYNQCLQKISNLEMLLSMAQQHAEGHNERASKAEIEAQNLVQQLSRLAAEKEASLLQYKQCLKKISALENKISLSEDYARMLDEQMNSSETEVKALKTSLAELIEEKETASLQYEQCLEKIAKMETEISRAQADAKHLKGELVMVHAKLETTEGRCAHLEQSNHSLQFEADKLVQKIAIKDQELAEKQDELKKLQSMMQDEQSRFVQVENTLHTLQKLHCQSQEEQRALTLELKNGLMMLKDLDICKHGMEEELQRVKDENKILNELHLSSNTSMKNLEDQLSGLKEMKEKLEEVVAQKEEQSNLLEKDIHHLREEIKGLSGRYQGIMKQLEAVGLDPESLESSVRDFQEENAKLREVCEKDRNKIEALYEKLSYMDELSKENSTLKVSLAELNAQLERLREKVKESQELSQFTQEEKTALVAEKSSLLSQFQNVTENMLKLLEKNTLLEDSLSGANTELEGLRAKSKGLEEFCQLLKDERSNLMNERGVLVAQLENIELRLGNLEKRFTNLEEKYSDLENDKDSALNQVEELRYSLLMEKQEHTSYKQSTESRLAGLEDRVHTLREESRLGKEEIEELLVKAVNAQVEIFILQKFVEDLEEKNLSLLIECEQYEEASKLSDKLIAELEGENLEQQVEVEFMYNEIDKLRAGIRKVLMALQFDRDYGQENMKEERILIVDILARIEDLKTSVYKNKDKKQQLLVQNSVLLTLLKQLSLESEELLSEKENIMQELKIMKGRLALHENDKHELLKTKNQLMMQVSQWEQHELEMKAEIENLNEKLINLQGACLLLEKENYNVAEEKKSLLKKFLDLEEDKNIVQQEQQNLIIEEVMGFNILSSIFKSFKAEKFLEIEKLIEDICRLQVVNSDLREEVGKLAEKFQLKEVENLHLTGSVGKLARELHEAKNLNDQLNYQILLGNDFLRLKAQELSETEEELKTSQNFNMKLSDAVEELKMEGKETVMIQHSLEKKNLELSQKCLSQETEIQNLCEANENLKSEVDILNEEIEKCKIREDSLNLELQERRDEFELWEAEATTFYFDLQISSIREVLFEHKVLELKQACENAGDENAAKTMEIEQLRERVSFLETEIGEMEAQLSAYKPAIASLREDVESLKHIVLPRTRDICRGFMGEEGEETTIHVHQRSCNVQKDEILDLQKIGAMIKAVEKAVIEEKEKLNKEAADKHIKDFKSEESSHQKATTKEGKDLRDGITENLKARKNKPDNGILMKDIPLDHVSDSSFQRRSKRESSETNDQMLKLWETAEQDCDQNLIDSVPQSPSNPQIECPQLEIVEHKSPDCSSEFRVEKELSIDKLELSPSIKERIRRGRKGKILERLDSDAGQLTGLLTSVQDLKKRMEVDNSLGMARNNEYDTVERHLKEVEEAILQQVNVNGQLKQNLERSPSSFERRPSAEIEVTGNIPLNKLTEQTQRGSEKIGKLQFEVQNIQRVVLKLEAEKKRKGKNRFSKSKPSVLLRDFIYRSGRRSERRKKPCSCGCTRPSTHGD</sequence>
<dbReference type="GO" id="GO:0051015">
    <property type="term" value="F:actin filament binding"/>
    <property type="evidence" value="ECO:0007669"/>
    <property type="project" value="TreeGrafter"/>
</dbReference>
<reference evidence="7" key="1">
    <citation type="submission" date="2025-08" db="UniProtKB">
        <authorList>
            <consortium name="RefSeq"/>
        </authorList>
    </citation>
    <scope>IDENTIFICATION</scope>
    <source>
        <strain evidence="7">OHB3-1</strain>
    </source>
</reference>
<feature type="region of interest" description="Disordered" evidence="4">
    <location>
        <begin position="109"/>
        <end position="175"/>
    </location>
</feature>
<gene>
    <name evidence="7" type="primary">LOC111009462</name>
</gene>
<feature type="coiled-coil region" evidence="3">
    <location>
        <begin position="1223"/>
        <end position="1268"/>
    </location>
</feature>
<feature type="compositionally biased region" description="Polar residues" evidence="4">
    <location>
        <begin position="150"/>
        <end position="159"/>
    </location>
</feature>
<dbReference type="GeneID" id="111009462"/>
<dbReference type="PANTHER" id="PTHR32258:SF6">
    <property type="entry name" value="PROTEIN NETWORKED 1A"/>
    <property type="match status" value="1"/>
</dbReference>
<feature type="coiled-coil region" evidence="3">
    <location>
        <begin position="1040"/>
        <end position="1151"/>
    </location>
</feature>
<evidence type="ECO:0000256" key="2">
    <source>
        <dbReference type="ARBA" id="ARBA00038006"/>
    </source>
</evidence>
<feature type="compositionally biased region" description="Low complexity" evidence="4">
    <location>
        <begin position="116"/>
        <end position="125"/>
    </location>
</feature>
<feature type="domain" description="NAB" evidence="5">
    <location>
        <begin position="13"/>
        <end position="93"/>
    </location>
</feature>
<feature type="coiled-coil region" evidence="3">
    <location>
        <begin position="350"/>
        <end position="377"/>
    </location>
</feature>
<feature type="region of interest" description="Disordered" evidence="4">
    <location>
        <begin position="1516"/>
        <end position="1539"/>
    </location>
</feature>
<comment type="similarity">
    <text evidence="2">Belongs to the NET family.</text>
</comment>
<dbReference type="InterPro" id="IPR011684">
    <property type="entry name" value="NAB"/>
</dbReference>
<feature type="coiled-coil region" evidence="3">
    <location>
        <begin position="1307"/>
        <end position="1348"/>
    </location>
</feature>
<keyword evidence="1 3" id="KW-0175">Coiled coil</keyword>
<evidence type="ECO:0000259" key="5">
    <source>
        <dbReference type="PROSITE" id="PS51774"/>
    </source>
</evidence>
<feature type="region of interest" description="Disordered" evidence="4">
    <location>
        <begin position="1812"/>
        <end position="1833"/>
    </location>
</feature>
<keyword evidence="6" id="KW-1185">Reference proteome</keyword>
<feature type="coiled-coil region" evidence="3">
    <location>
        <begin position="413"/>
        <end position="468"/>
    </location>
</feature>
<evidence type="ECO:0000313" key="7">
    <source>
        <dbReference type="RefSeq" id="XP_022138239.1"/>
    </source>
</evidence>
<dbReference type="KEGG" id="mcha:111009462"/>
<feature type="coiled-coil region" evidence="3">
    <location>
        <begin position="672"/>
        <end position="744"/>
    </location>
</feature>
<feature type="coiled-coil region" evidence="3">
    <location>
        <begin position="497"/>
        <end position="538"/>
    </location>
</feature>
<feature type="coiled-coil region" evidence="3">
    <location>
        <begin position="1391"/>
        <end position="1425"/>
    </location>
</feature>
<dbReference type="Proteomes" id="UP000504603">
    <property type="component" value="Unplaced"/>
</dbReference>
<protein>
    <submittedName>
        <fullName evidence="7">Protein NETWORKED 1A</fullName>
    </submittedName>
</protein>
<proteinExistence type="inferred from homology"/>
<accession>A0A6J1C9J4</accession>
<feature type="coiled-coil region" evidence="3">
    <location>
        <begin position="924"/>
        <end position="972"/>
    </location>
</feature>
<dbReference type="Gene3D" id="1.20.5.340">
    <property type="match status" value="1"/>
</dbReference>
<feature type="coiled-coil region" evidence="3">
    <location>
        <begin position="822"/>
        <end position="895"/>
    </location>
</feature>
<evidence type="ECO:0000313" key="6">
    <source>
        <dbReference type="Proteomes" id="UP000504603"/>
    </source>
</evidence>
<dbReference type="PROSITE" id="PS51774">
    <property type="entry name" value="NAB"/>
    <property type="match status" value="1"/>
</dbReference>
<evidence type="ECO:0000256" key="3">
    <source>
        <dbReference type="SAM" id="Coils"/>
    </source>
</evidence>
<name>A0A6J1C9J4_MOMCH</name>
<dbReference type="OrthoDB" id="10255522at2759"/>